<dbReference type="InterPro" id="IPR000914">
    <property type="entry name" value="SBP_5_dom"/>
</dbReference>
<proteinExistence type="inferred from homology"/>
<dbReference type="GO" id="GO:0043190">
    <property type="term" value="C:ATP-binding cassette (ABC) transporter complex"/>
    <property type="evidence" value="ECO:0007669"/>
    <property type="project" value="InterPro"/>
</dbReference>
<dbReference type="GO" id="GO:0015833">
    <property type="term" value="P:peptide transport"/>
    <property type="evidence" value="ECO:0007669"/>
    <property type="project" value="TreeGrafter"/>
</dbReference>
<name>A0A5M3X0P2_9ACTN</name>
<keyword evidence="4 5" id="KW-0732">Signal</keyword>
<feature type="signal peptide" evidence="5">
    <location>
        <begin position="1"/>
        <end position="22"/>
    </location>
</feature>
<protein>
    <submittedName>
        <fullName evidence="7">ABC transporter substrate-binding protein</fullName>
    </submittedName>
</protein>
<evidence type="ECO:0000256" key="4">
    <source>
        <dbReference type="ARBA" id="ARBA00022729"/>
    </source>
</evidence>
<dbReference type="Gene3D" id="3.10.105.10">
    <property type="entry name" value="Dipeptide-binding Protein, Domain 3"/>
    <property type="match status" value="1"/>
</dbReference>
<dbReference type="InterPro" id="IPR039424">
    <property type="entry name" value="SBP_5"/>
</dbReference>
<accession>A0A5M3X0P2</accession>
<dbReference type="GO" id="GO:1904680">
    <property type="term" value="F:peptide transmembrane transporter activity"/>
    <property type="evidence" value="ECO:0007669"/>
    <property type="project" value="TreeGrafter"/>
</dbReference>
<evidence type="ECO:0000256" key="3">
    <source>
        <dbReference type="ARBA" id="ARBA00022448"/>
    </source>
</evidence>
<organism evidence="7 8">
    <name type="scientific">Acrocarpospora macrocephala</name>
    <dbReference type="NCBI Taxonomy" id="150177"/>
    <lineage>
        <taxon>Bacteria</taxon>
        <taxon>Bacillati</taxon>
        <taxon>Actinomycetota</taxon>
        <taxon>Actinomycetes</taxon>
        <taxon>Streptosporangiales</taxon>
        <taxon>Streptosporangiaceae</taxon>
        <taxon>Acrocarpospora</taxon>
    </lineage>
</organism>
<comment type="caution">
    <text evidence="7">The sequence shown here is derived from an EMBL/GenBank/DDBJ whole genome shotgun (WGS) entry which is preliminary data.</text>
</comment>
<evidence type="ECO:0000256" key="2">
    <source>
        <dbReference type="ARBA" id="ARBA00005695"/>
    </source>
</evidence>
<sequence>MNSRRAKALAAAMTLVAMLATACSGSSSGDKDKNDLSLIVPLTPALWDTRQTASTLLAGQLLVNEPLMAYQQNGSIVPNLAEQVSRPSATAYEYTLRPGVKFSDGTPLTAEDVKFSYELHSAKDSPSYSAAYWARVKSIETSGDDKVTITLMAPDPQFQYTIAKTGIVSKAYYDKNGDKVGTPDVPNIGTGPYAFSRFVPQSETTLVASPGYRGKQPPYAKITMKTAKDDAARVLTLQSGEADGVLNAPLSQIDSFEKLDGFSGQEAPDLAYYRVNFDMKKAPFDDVHVRRAITHAIDRKALAEGVFGNRAELAPTMVPESIMAAVGDAAEVKKAYEGFAAGLTFDLDAARAELKQSNSPDGFEVEVPVTQGDPNQSLIVQTMAQDLAKIGITLNVKSLDEQGFGDAVYFKHTADGLSVDSWNGGTPDPINIPRNTLTPGLFGNASQYDNSRVNALLADYQKKDTDDPSRVTMLLQALAITAEDAAVVPLFTPKVYAFLADGMTLKGFDTFWYMTRWIDNITTSS</sequence>
<evidence type="ECO:0000256" key="5">
    <source>
        <dbReference type="SAM" id="SignalP"/>
    </source>
</evidence>
<dbReference type="InterPro" id="IPR030678">
    <property type="entry name" value="Peptide/Ni-bd"/>
</dbReference>
<dbReference type="AlphaFoldDB" id="A0A5M3X0P2"/>
<dbReference type="SUPFAM" id="SSF53850">
    <property type="entry name" value="Periplasmic binding protein-like II"/>
    <property type="match status" value="1"/>
</dbReference>
<reference evidence="7 8" key="1">
    <citation type="submission" date="2019-10" db="EMBL/GenBank/DDBJ databases">
        <title>Whole genome shotgun sequence of Acrocarpospora macrocephala NBRC 16266.</title>
        <authorList>
            <person name="Ichikawa N."/>
            <person name="Kimura A."/>
            <person name="Kitahashi Y."/>
            <person name="Komaki H."/>
            <person name="Oguchi A."/>
        </authorList>
    </citation>
    <scope>NUCLEOTIDE SEQUENCE [LARGE SCALE GENOMIC DNA]</scope>
    <source>
        <strain evidence="7 8">NBRC 16266</strain>
    </source>
</reference>
<evidence type="ECO:0000259" key="6">
    <source>
        <dbReference type="Pfam" id="PF00496"/>
    </source>
</evidence>
<dbReference type="PANTHER" id="PTHR30290">
    <property type="entry name" value="PERIPLASMIC BINDING COMPONENT OF ABC TRANSPORTER"/>
    <property type="match status" value="1"/>
</dbReference>
<evidence type="ECO:0000256" key="1">
    <source>
        <dbReference type="ARBA" id="ARBA00004196"/>
    </source>
</evidence>
<keyword evidence="3" id="KW-0813">Transport</keyword>
<comment type="similarity">
    <text evidence="2">Belongs to the bacterial solute-binding protein 5 family.</text>
</comment>
<gene>
    <name evidence="7" type="ORF">Amac_067780</name>
</gene>
<dbReference type="GO" id="GO:0042597">
    <property type="term" value="C:periplasmic space"/>
    <property type="evidence" value="ECO:0007669"/>
    <property type="project" value="UniProtKB-ARBA"/>
</dbReference>
<feature type="chain" id="PRO_5024296533" evidence="5">
    <location>
        <begin position="23"/>
        <end position="525"/>
    </location>
</feature>
<evidence type="ECO:0000313" key="8">
    <source>
        <dbReference type="Proteomes" id="UP000331127"/>
    </source>
</evidence>
<dbReference type="Pfam" id="PF00496">
    <property type="entry name" value="SBP_bac_5"/>
    <property type="match status" value="1"/>
</dbReference>
<dbReference type="EMBL" id="BLAE01000043">
    <property type="protein sequence ID" value="GES13181.1"/>
    <property type="molecule type" value="Genomic_DNA"/>
</dbReference>
<dbReference type="GO" id="GO:0030313">
    <property type="term" value="C:cell envelope"/>
    <property type="evidence" value="ECO:0007669"/>
    <property type="project" value="UniProtKB-SubCell"/>
</dbReference>
<dbReference type="PROSITE" id="PS51257">
    <property type="entry name" value="PROKAR_LIPOPROTEIN"/>
    <property type="match status" value="1"/>
</dbReference>
<comment type="subcellular location">
    <subcellularLocation>
        <location evidence="1">Cell envelope</location>
    </subcellularLocation>
</comment>
<dbReference type="PIRSF" id="PIRSF002741">
    <property type="entry name" value="MppA"/>
    <property type="match status" value="1"/>
</dbReference>
<dbReference type="Proteomes" id="UP000331127">
    <property type="component" value="Unassembled WGS sequence"/>
</dbReference>
<dbReference type="CDD" id="cd00995">
    <property type="entry name" value="PBP2_NikA_DppA_OppA_like"/>
    <property type="match status" value="1"/>
</dbReference>
<keyword evidence="8" id="KW-1185">Reference proteome</keyword>
<dbReference type="Gene3D" id="3.40.190.10">
    <property type="entry name" value="Periplasmic binding protein-like II"/>
    <property type="match status" value="1"/>
</dbReference>
<feature type="domain" description="Solute-binding protein family 5" evidence="6">
    <location>
        <begin position="76"/>
        <end position="439"/>
    </location>
</feature>
<dbReference type="PANTHER" id="PTHR30290:SF10">
    <property type="entry name" value="PERIPLASMIC OLIGOPEPTIDE-BINDING PROTEIN-RELATED"/>
    <property type="match status" value="1"/>
</dbReference>
<evidence type="ECO:0000313" key="7">
    <source>
        <dbReference type="EMBL" id="GES13181.1"/>
    </source>
</evidence>